<evidence type="ECO:0000313" key="2">
    <source>
        <dbReference type="EMBL" id="OAT68334.1"/>
    </source>
</evidence>
<dbReference type="AlphaFoldDB" id="A0A179V9C1"/>
<feature type="transmembrane region" description="Helical" evidence="1">
    <location>
        <begin position="105"/>
        <end position="124"/>
    </location>
</feature>
<sequence>MGYSVGEGLQVVRVAILLCFLPVLLYRIWRLWRYPTSVPAVAATGFGIFVWSWLLAFTDWVWSVLPPVARAVSLGGGWTVAIAGCLQVFVVGIRGDASPTRIRRGVGSTIAVAAVFFIVVAVSASRSEQLLTITDMYVVVDALTVSGDSGARVALVASGGFAAAVFVQLAWVGLRHADHTPVGTGLGLLAVASVFEIVASVIGGVLRPLGVGGGAMGHPFWLWAGTIAGCVGAILVILGFLWPPMVLRIEGRRDKRRLRPLHDVMTKLFPQLFPPRELRIRLSDLVFEWKSHIQDGLTLLAQTRGVPFVTNRPVARDCPERAMLVAKWLFGHDIPGFSCEWLRAPDGVSDEEWILAIADAYRHRQERLEASASLSGMPSTLRR</sequence>
<keyword evidence="1" id="KW-1133">Transmembrane helix</keyword>
<comment type="caution">
    <text evidence="2">The sequence shown here is derived from an EMBL/GenBank/DDBJ whole genome shotgun (WGS) entry which is preliminary data.</text>
</comment>
<feature type="transmembrane region" description="Helical" evidence="1">
    <location>
        <begin position="41"/>
        <end position="62"/>
    </location>
</feature>
<protein>
    <submittedName>
        <fullName evidence="2">Uncharacterized protein</fullName>
    </submittedName>
</protein>
<keyword evidence="1" id="KW-0472">Membrane</keyword>
<proteinExistence type="predicted"/>
<dbReference type="EMBL" id="LQYE01000023">
    <property type="protein sequence ID" value="OAT68334.1"/>
    <property type="molecule type" value="Genomic_DNA"/>
</dbReference>
<feature type="transmembrane region" description="Helical" evidence="1">
    <location>
        <begin position="186"/>
        <end position="209"/>
    </location>
</feature>
<dbReference type="Proteomes" id="UP000186919">
    <property type="component" value="Unassembled WGS sequence"/>
</dbReference>
<feature type="transmembrane region" description="Helical" evidence="1">
    <location>
        <begin position="68"/>
        <end position="93"/>
    </location>
</feature>
<feature type="transmembrane region" description="Helical" evidence="1">
    <location>
        <begin position="221"/>
        <end position="247"/>
    </location>
</feature>
<gene>
    <name evidence="2" type="ORF">AWB85_08450</name>
</gene>
<name>A0A179V9C1_9MYCO</name>
<evidence type="ECO:0000313" key="3">
    <source>
        <dbReference type="Proteomes" id="UP000186919"/>
    </source>
</evidence>
<feature type="transmembrane region" description="Helical" evidence="1">
    <location>
        <begin position="153"/>
        <end position="174"/>
    </location>
</feature>
<reference evidence="2 3" key="1">
    <citation type="submission" date="2016-01" db="EMBL/GenBank/DDBJ databases">
        <title>Mycobacterium immunogenum strain CD11_6 genome sequencing and assembly.</title>
        <authorList>
            <person name="Kaur G."/>
            <person name="Nair G.R."/>
            <person name="Mayilraj S."/>
        </authorList>
    </citation>
    <scope>NUCLEOTIDE SEQUENCE [LARGE SCALE GENOMIC DNA]</scope>
    <source>
        <strain evidence="2 3">CD11-6</strain>
    </source>
</reference>
<accession>A0A179V9C1</accession>
<keyword evidence="1" id="KW-0812">Transmembrane</keyword>
<organism evidence="2 3">
    <name type="scientific">Mycobacteroides immunogenum</name>
    <dbReference type="NCBI Taxonomy" id="83262"/>
    <lineage>
        <taxon>Bacteria</taxon>
        <taxon>Bacillati</taxon>
        <taxon>Actinomycetota</taxon>
        <taxon>Actinomycetes</taxon>
        <taxon>Mycobacteriales</taxon>
        <taxon>Mycobacteriaceae</taxon>
        <taxon>Mycobacteroides</taxon>
    </lineage>
</organism>
<evidence type="ECO:0000256" key="1">
    <source>
        <dbReference type="SAM" id="Phobius"/>
    </source>
</evidence>
<feature type="transmembrane region" description="Helical" evidence="1">
    <location>
        <begin position="12"/>
        <end position="29"/>
    </location>
</feature>